<evidence type="ECO:0000259" key="1">
    <source>
        <dbReference type="PROSITE" id="PS51186"/>
    </source>
</evidence>
<reference evidence="2 3" key="1">
    <citation type="submission" date="2018-05" db="EMBL/GenBank/DDBJ databases">
        <title>Draft genome sequence of Streptococcus panodentis CCUG 70867T.</title>
        <authorList>
            <person name="Salva-Serra F."/>
            <person name="Mendez V."/>
            <person name="Jaen-Luchoro D."/>
            <person name="Gonzales-Siles L."/>
            <person name="Karlsson R."/>
            <person name="Engstrom-Jakobsson H."/>
            <person name="Busquets A."/>
            <person name="Gomila M."/>
            <person name="Pineiro-Iglesias B."/>
            <person name="Bennasar-Figueras A."/>
            <person name="Seeger M."/>
            <person name="Moore E."/>
        </authorList>
    </citation>
    <scope>NUCLEOTIDE SEQUENCE [LARGE SCALE GENOMIC DNA]</scope>
    <source>
        <strain evidence="2 3">CCUG 70867</strain>
    </source>
</reference>
<dbReference type="SUPFAM" id="SSF55729">
    <property type="entry name" value="Acyl-CoA N-acyltransferases (Nat)"/>
    <property type="match status" value="1"/>
</dbReference>
<dbReference type="PROSITE" id="PS51186">
    <property type="entry name" value="GNAT"/>
    <property type="match status" value="1"/>
</dbReference>
<comment type="caution">
    <text evidence="2">The sequence shown here is derived from an EMBL/GenBank/DDBJ whole genome shotgun (WGS) entry which is preliminary data.</text>
</comment>
<evidence type="ECO:0000313" key="2">
    <source>
        <dbReference type="EMBL" id="MBP2620746.1"/>
    </source>
</evidence>
<name>A0ABS5AVZ2_9STRE</name>
<accession>A0ABS5AVZ2</accession>
<dbReference type="InterPro" id="IPR000182">
    <property type="entry name" value="GNAT_dom"/>
</dbReference>
<organism evidence="2 3">
    <name type="scientific">Streptococcus panodentis</name>
    <dbReference type="NCBI Taxonomy" id="1581472"/>
    <lineage>
        <taxon>Bacteria</taxon>
        <taxon>Bacillati</taxon>
        <taxon>Bacillota</taxon>
        <taxon>Bacilli</taxon>
        <taxon>Lactobacillales</taxon>
        <taxon>Streptococcaceae</taxon>
        <taxon>Streptococcus</taxon>
    </lineage>
</organism>
<dbReference type="Pfam" id="PF13302">
    <property type="entry name" value="Acetyltransf_3"/>
    <property type="match status" value="1"/>
</dbReference>
<dbReference type="PANTHER" id="PTHR39173:SF1">
    <property type="entry name" value="ACETYLTRANSFERASE"/>
    <property type="match status" value="1"/>
</dbReference>
<dbReference type="CDD" id="cd04301">
    <property type="entry name" value="NAT_SF"/>
    <property type="match status" value="1"/>
</dbReference>
<sequence>MELRRPTAEDKDRVLEMIAEFAAADSYMHGGMGATWKIADSYEDWLDMVQQQEKGRRVPAGWVPSIQFLSFDKEGQVLGFLALRPVLNEKTIIEGGHIGYSIRPSKRRQGLAKEQLALGLIEARTAGLDRVLITCDEANEGSRRTILAAGGVYENTIDRSERYWIDLD</sequence>
<dbReference type="Proteomes" id="UP001519349">
    <property type="component" value="Unassembled WGS sequence"/>
</dbReference>
<dbReference type="EMBL" id="QFAY01000008">
    <property type="protein sequence ID" value="MBP2620746.1"/>
    <property type="molecule type" value="Genomic_DNA"/>
</dbReference>
<gene>
    <name evidence="2" type="ORF">DHL47_05225</name>
</gene>
<protein>
    <submittedName>
        <fullName evidence="2">GNAT family N-acetyltransferase</fullName>
    </submittedName>
</protein>
<dbReference type="PANTHER" id="PTHR39173">
    <property type="entry name" value="ACETYLTRANSFERASE"/>
    <property type="match status" value="1"/>
</dbReference>
<proteinExistence type="predicted"/>
<keyword evidence="3" id="KW-1185">Reference proteome</keyword>
<feature type="domain" description="N-acetyltransferase" evidence="1">
    <location>
        <begin position="1"/>
        <end position="168"/>
    </location>
</feature>
<dbReference type="Gene3D" id="3.40.630.30">
    <property type="match status" value="1"/>
</dbReference>
<dbReference type="InterPro" id="IPR016181">
    <property type="entry name" value="Acyl_CoA_acyltransferase"/>
</dbReference>
<dbReference type="RefSeq" id="WP_209551111.1">
    <property type="nucleotide sequence ID" value="NZ_QFAY01000008.1"/>
</dbReference>
<evidence type="ECO:0000313" key="3">
    <source>
        <dbReference type="Proteomes" id="UP001519349"/>
    </source>
</evidence>